<comment type="caution">
    <text evidence="1">The sequence shown here is derived from an EMBL/GenBank/DDBJ whole genome shotgun (WGS) entry which is preliminary data.</text>
</comment>
<dbReference type="InterPro" id="IPR018247">
    <property type="entry name" value="EF_Hand_1_Ca_BS"/>
</dbReference>
<dbReference type="EMBL" id="JAVRQU010000003">
    <property type="protein sequence ID" value="KAK5704999.1"/>
    <property type="molecule type" value="Genomic_DNA"/>
</dbReference>
<reference evidence="1" key="1">
    <citation type="submission" date="2023-08" db="EMBL/GenBank/DDBJ databases">
        <title>Black Yeasts Isolated from many extreme environments.</title>
        <authorList>
            <person name="Coleine C."/>
            <person name="Stajich J.E."/>
            <person name="Selbmann L."/>
        </authorList>
    </citation>
    <scope>NUCLEOTIDE SEQUENCE</scope>
    <source>
        <strain evidence="1">CCFEE 5810</strain>
    </source>
</reference>
<evidence type="ECO:0000313" key="2">
    <source>
        <dbReference type="Proteomes" id="UP001310594"/>
    </source>
</evidence>
<dbReference type="Proteomes" id="UP001310594">
    <property type="component" value="Unassembled WGS sequence"/>
</dbReference>
<name>A0AAN7VV02_9PEZI</name>
<protein>
    <submittedName>
        <fullName evidence="1">Uncharacterized protein</fullName>
    </submittedName>
</protein>
<proteinExistence type="predicted"/>
<evidence type="ECO:0000313" key="1">
    <source>
        <dbReference type="EMBL" id="KAK5704999.1"/>
    </source>
</evidence>
<dbReference type="PROSITE" id="PS00018">
    <property type="entry name" value="EF_HAND_1"/>
    <property type="match status" value="1"/>
</dbReference>
<gene>
    <name evidence="1" type="ORF">LTR97_002113</name>
</gene>
<dbReference type="AlphaFoldDB" id="A0AAN7VV02"/>
<sequence>MSEVVALLLGVPRKTDEVVSRLGGLELSVIGGTLLIVPPAAKVVEYEALIDREVSVPPTEGKPPNDSGVFVPVRRLEPPGTLKVAPLLLDASGSGVITDVEIVICVSDVLGACSLVVDTENKEGLCGLEPEVWGLIGTLTNVAPLLVADKVELFVDVRLETIVTSCGIKVELEPADRVSTVEKEMSPVSAVEIDVLVEVRLEITVTS</sequence>
<organism evidence="1 2">
    <name type="scientific">Elasticomyces elasticus</name>
    <dbReference type="NCBI Taxonomy" id="574655"/>
    <lineage>
        <taxon>Eukaryota</taxon>
        <taxon>Fungi</taxon>
        <taxon>Dikarya</taxon>
        <taxon>Ascomycota</taxon>
        <taxon>Pezizomycotina</taxon>
        <taxon>Dothideomycetes</taxon>
        <taxon>Dothideomycetidae</taxon>
        <taxon>Mycosphaerellales</taxon>
        <taxon>Teratosphaeriaceae</taxon>
        <taxon>Elasticomyces</taxon>
    </lineage>
</organism>
<accession>A0AAN7VV02</accession>